<feature type="domain" description="Flavin reductase like" evidence="3">
    <location>
        <begin position="81"/>
        <end position="221"/>
    </location>
</feature>
<dbReference type="InterPro" id="IPR050268">
    <property type="entry name" value="NADH-dep_flavin_reductase"/>
</dbReference>
<evidence type="ECO:0000256" key="2">
    <source>
        <dbReference type="SAM" id="MobiDB-lite"/>
    </source>
</evidence>
<feature type="region of interest" description="Disordered" evidence="2">
    <location>
        <begin position="1"/>
        <end position="64"/>
    </location>
</feature>
<protein>
    <submittedName>
        <fullName evidence="4">Flavin reductase</fullName>
    </submittedName>
</protein>
<proteinExistence type="predicted"/>
<dbReference type="GO" id="GO:0006208">
    <property type="term" value="P:pyrimidine nucleobase catabolic process"/>
    <property type="evidence" value="ECO:0007669"/>
    <property type="project" value="TreeGrafter"/>
</dbReference>
<dbReference type="EMBL" id="PENI01000018">
    <property type="protein sequence ID" value="RMB83114.1"/>
    <property type="molecule type" value="Genomic_DNA"/>
</dbReference>
<evidence type="ECO:0000259" key="3">
    <source>
        <dbReference type="SMART" id="SM00903"/>
    </source>
</evidence>
<dbReference type="OrthoDB" id="9792858at2"/>
<dbReference type="SMART" id="SM00903">
    <property type="entry name" value="Flavin_Reduct"/>
    <property type="match status" value="1"/>
</dbReference>
<dbReference type="AlphaFoldDB" id="A0A3M0I2Y8"/>
<dbReference type="GO" id="GO:0042602">
    <property type="term" value="F:riboflavin reductase (NADPH) activity"/>
    <property type="evidence" value="ECO:0007669"/>
    <property type="project" value="TreeGrafter"/>
</dbReference>
<dbReference type="InterPro" id="IPR012349">
    <property type="entry name" value="Split_barrel_FMN-bd"/>
</dbReference>
<sequence length="226" mass="23210">MSGRPPDHASRASTAPTGPPPRRRASVTADDSHPLLSRTGPVSRRRPPYCPKGSRVTASASPRLTPCAADPGAAEILRSTLRRHAAGVTVITVPGPAGFTATSFTSVSLRPALVSFCVGLTASAAPAVRTADRFAVHLLGARDTTLADRFATSGIDRFAGVAWRAGAAGVPLLDGVSAWLTARVTSRQTLGDHLFVVGQVDDGTVVDEAAPLVHHAGSFASALPLA</sequence>
<reference evidence="4 5" key="1">
    <citation type="submission" date="2017-11" db="EMBL/GenBank/DDBJ databases">
        <title>Draft genome of actinobacteria isolated from guarana (Paullinia cupana (Mart.) Ducke.</title>
        <authorList>
            <person name="Siqueira K.A."/>
            <person name="Liotti R.G."/>
            <person name="Mendes T.A.O."/>
            <person name="Soares M.A."/>
        </authorList>
    </citation>
    <scope>NUCLEOTIDE SEQUENCE [LARGE SCALE GENOMIC DNA]</scope>
    <source>
        <strain evidence="4 5">193</strain>
    </source>
</reference>
<dbReference type="GO" id="GO:0010181">
    <property type="term" value="F:FMN binding"/>
    <property type="evidence" value="ECO:0007669"/>
    <property type="project" value="InterPro"/>
</dbReference>
<dbReference type="Proteomes" id="UP000270471">
    <property type="component" value="Unassembled WGS sequence"/>
</dbReference>
<evidence type="ECO:0000313" key="5">
    <source>
        <dbReference type="Proteomes" id="UP000270471"/>
    </source>
</evidence>
<accession>A0A3M0I2Y8</accession>
<dbReference type="Pfam" id="PF01613">
    <property type="entry name" value="Flavin_Reduct"/>
    <property type="match status" value="1"/>
</dbReference>
<dbReference type="PANTHER" id="PTHR30466:SF1">
    <property type="entry name" value="FMN REDUCTASE (NADH) RUTF"/>
    <property type="match status" value="1"/>
</dbReference>
<keyword evidence="5" id="KW-1185">Reference proteome</keyword>
<feature type="compositionally biased region" description="Basic and acidic residues" evidence="2">
    <location>
        <begin position="1"/>
        <end position="10"/>
    </location>
</feature>
<dbReference type="InterPro" id="IPR002563">
    <property type="entry name" value="Flavin_Rdtase-like_dom"/>
</dbReference>
<organism evidence="4 5">
    <name type="scientific">Streptomyces shenzhenensis</name>
    <dbReference type="NCBI Taxonomy" id="943815"/>
    <lineage>
        <taxon>Bacteria</taxon>
        <taxon>Bacillati</taxon>
        <taxon>Actinomycetota</taxon>
        <taxon>Actinomycetes</taxon>
        <taxon>Kitasatosporales</taxon>
        <taxon>Streptomycetaceae</taxon>
        <taxon>Streptomyces</taxon>
    </lineage>
</organism>
<name>A0A3M0I2Y8_9ACTN</name>
<dbReference type="SUPFAM" id="SSF50475">
    <property type="entry name" value="FMN-binding split barrel"/>
    <property type="match status" value="1"/>
</dbReference>
<gene>
    <name evidence="4" type="ORF">CTZ28_26055</name>
</gene>
<dbReference type="PANTHER" id="PTHR30466">
    <property type="entry name" value="FLAVIN REDUCTASE"/>
    <property type="match status" value="1"/>
</dbReference>
<keyword evidence="1" id="KW-0560">Oxidoreductase</keyword>
<evidence type="ECO:0000313" key="4">
    <source>
        <dbReference type="EMBL" id="RMB83114.1"/>
    </source>
</evidence>
<comment type="caution">
    <text evidence="4">The sequence shown here is derived from an EMBL/GenBank/DDBJ whole genome shotgun (WGS) entry which is preliminary data.</text>
</comment>
<evidence type="ECO:0000256" key="1">
    <source>
        <dbReference type="ARBA" id="ARBA00023002"/>
    </source>
</evidence>
<dbReference type="Gene3D" id="2.30.110.10">
    <property type="entry name" value="Electron Transport, Fmn-binding Protein, Chain A"/>
    <property type="match status" value="1"/>
</dbReference>